<dbReference type="Gene3D" id="2.40.330.10">
    <property type="entry name" value="DNA-binding pseudobarrel domain"/>
    <property type="match status" value="2"/>
</dbReference>
<feature type="domain" description="TF-B3" evidence="13">
    <location>
        <begin position="206"/>
        <end position="303"/>
    </location>
</feature>
<dbReference type="GO" id="GO:0020037">
    <property type="term" value="F:heme binding"/>
    <property type="evidence" value="ECO:0007669"/>
    <property type="project" value="InterPro"/>
</dbReference>
<dbReference type="GO" id="GO:0004497">
    <property type="term" value="F:monooxygenase activity"/>
    <property type="evidence" value="ECO:0007669"/>
    <property type="project" value="UniProtKB-KW"/>
</dbReference>
<evidence type="ECO:0000256" key="11">
    <source>
        <dbReference type="ARBA" id="ARBA00023242"/>
    </source>
</evidence>
<gene>
    <name evidence="14" type="ORF">WN944_021166</name>
</gene>
<dbReference type="SUPFAM" id="SSF48264">
    <property type="entry name" value="Cytochrome P450"/>
    <property type="match status" value="1"/>
</dbReference>
<accession>A0AAP0MZ41</accession>
<keyword evidence="6 12" id="KW-0408">Iron</keyword>
<keyword evidence="4 12" id="KW-0479">Metal-binding</keyword>
<dbReference type="Pfam" id="PF00067">
    <property type="entry name" value="p450"/>
    <property type="match status" value="1"/>
</dbReference>
<name>A0AAP0MZ41_9ROSI</name>
<feature type="binding site" description="axial binding residue" evidence="12">
    <location>
        <position position="553"/>
    </location>
    <ligand>
        <name>heme</name>
        <dbReference type="ChEBI" id="CHEBI:30413"/>
    </ligand>
    <ligandPart>
        <name>Fe</name>
        <dbReference type="ChEBI" id="CHEBI:18248"/>
    </ligandPart>
</feature>
<keyword evidence="11" id="KW-0539">Nucleus</keyword>
<evidence type="ECO:0000256" key="4">
    <source>
        <dbReference type="ARBA" id="ARBA00022723"/>
    </source>
</evidence>
<protein>
    <recommendedName>
        <fullName evidence="13">TF-B3 domain-containing protein</fullName>
    </recommendedName>
</protein>
<evidence type="ECO:0000256" key="9">
    <source>
        <dbReference type="ARBA" id="ARBA00023125"/>
    </source>
</evidence>
<dbReference type="CDD" id="cd10017">
    <property type="entry name" value="B3_DNA"/>
    <property type="match status" value="2"/>
</dbReference>
<keyword evidence="3 12" id="KW-0349">Heme</keyword>
<dbReference type="SMART" id="SM01019">
    <property type="entry name" value="B3"/>
    <property type="match status" value="2"/>
</dbReference>
<dbReference type="GO" id="GO:0005634">
    <property type="term" value="C:nucleus"/>
    <property type="evidence" value="ECO:0007669"/>
    <property type="project" value="UniProtKB-SubCell"/>
</dbReference>
<dbReference type="Gene3D" id="1.10.630.10">
    <property type="entry name" value="Cytochrome P450"/>
    <property type="match status" value="2"/>
</dbReference>
<comment type="caution">
    <text evidence="14">The sequence shown here is derived from an EMBL/GenBank/DDBJ whole genome shotgun (WGS) entry which is preliminary data.</text>
</comment>
<evidence type="ECO:0000256" key="3">
    <source>
        <dbReference type="ARBA" id="ARBA00022617"/>
    </source>
</evidence>
<dbReference type="InterPro" id="IPR001128">
    <property type="entry name" value="Cyt_P450"/>
</dbReference>
<dbReference type="PROSITE" id="PS50863">
    <property type="entry name" value="B3"/>
    <property type="match status" value="2"/>
</dbReference>
<evidence type="ECO:0000256" key="2">
    <source>
        <dbReference type="ARBA" id="ARBA00010617"/>
    </source>
</evidence>
<sequence>MARPTRRKSSPSDKSTDSEFFKVYLPAFSSKQLAIPPAFAKHLNVTVPKHVIIRDYAGRQWRGKMEEVEGVIVIKDCWERFACVHSLELGDFLVFKYNGSSLFDVKIYGINGCLKEGTNTTHHNKETPIADMNAIPVKKEIGREAEQTSIMDDPSCNQDDLEIMLISSGKRGGSSVASRVKTRLRGEKDTGEDRAFKAARFVVPKNPHFVSVFSQYSRYAVNVSVRVVRSHGIKLEPEMMLRDQNGRKWPVKISFRTNGRIVITGGWSDFWREQKLEAGDKCVFEFVLSRGNMSKEMKEVARECFTLHDKAFSTRPAITASKLLGYHYAVFGFAPYGPYWLEMRKITAVELLSHYRLDMFKHIWISEDWFKNLKHNITFRTVTGRRFFGNIADGKKEQELDALVGGWLEEHKQKRLLGGEGNEEQDFIDVMLNILEDAQEELDIFVGKDRNVQEAGIKNLRYLQAVVKETLRMYAPSPILLRAAKDDCTLSNGYHVAAGTSLMLNIWKIQCDERVWSDPNEFQPERFLTSHKDTDVWGLNFEMIPFGSRRRSCPGVSLALQMLNLTMASLLHSFEG</sequence>
<dbReference type="PANTHER" id="PTHR47947">
    <property type="entry name" value="CYTOCHROME P450 82C3-RELATED"/>
    <property type="match status" value="1"/>
</dbReference>
<dbReference type="GO" id="GO:0005506">
    <property type="term" value="F:iron ion binding"/>
    <property type="evidence" value="ECO:0007669"/>
    <property type="project" value="InterPro"/>
</dbReference>
<proteinExistence type="inferred from homology"/>
<comment type="subcellular location">
    <subcellularLocation>
        <location evidence="1">Nucleus</location>
    </subcellularLocation>
</comment>
<dbReference type="PANTHER" id="PTHR47947:SF29">
    <property type="entry name" value="CYTOCHROME P450 CYP82D47-LIKE"/>
    <property type="match status" value="1"/>
</dbReference>
<evidence type="ECO:0000313" key="14">
    <source>
        <dbReference type="EMBL" id="KAK9228217.1"/>
    </source>
</evidence>
<comment type="similarity">
    <text evidence="2">Belongs to the cytochrome P450 family.</text>
</comment>
<keyword evidence="5" id="KW-0560">Oxidoreductase</keyword>
<dbReference type="InterPro" id="IPR003340">
    <property type="entry name" value="B3_DNA-bd"/>
</dbReference>
<evidence type="ECO:0000259" key="13">
    <source>
        <dbReference type="PROSITE" id="PS50863"/>
    </source>
</evidence>
<dbReference type="InterPro" id="IPR050651">
    <property type="entry name" value="Plant_Cytochrome_P450_Monoox"/>
</dbReference>
<evidence type="ECO:0000256" key="7">
    <source>
        <dbReference type="ARBA" id="ARBA00023015"/>
    </source>
</evidence>
<dbReference type="InterPro" id="IPR036396">
    <property type="entry name" value="Cyt_P450_sf"/>
</dbReference>
<reference evidence="14 15" key="1">
    <citation type="submission" date="2024-05" db="EMBL/GenBank/DDBJ databases">
        <title>Haplotype-resolved chromosome-level genome assembly of Huyou (Citrus changshanensis).</title>
        <authorList>
            <person name="Miao C."/>
            <person name="Chen W."/>
            <person name="Wu Y."/>
            <person name="Wang L."/>
            <person name="Zhao S."/>
            <person name="Grierson D."/>
            <person name="Xu C."/>
            <person name="Chen K."/>
        </authorList>
    </citation>
    <scope>NUCLEOTIDE SEQUENCE [LARGE SCALE GENOMIC DNA]</scope>
    <source>
        <strain evidence="14">01-14</strain>
        <tissue evidence="14">Leaf</tissue>
    </source>
</reference>
<dbReference type="EMBL" id="JBCGBO010000001">
    <property type="protein sequence ID" value="KAK9228217.1"/>
    <property type="molecule type" value="Genomic_DNA"/>
</dbReference>
<dbReference type="AlphaFoldDB" id="A0AAP0MZ41"/>
<dbReference type="InterPro" id="IPR015300">
    <property type="entry name" value="DNA-bd_pseudobarrel_sf"/>
</dbReference>
<evidence type="ECO:0000256" key="1">
    <source>
        <dbReference type="ARBA" id="ARBA00004123"/>
    </source>
</evidence>
<dbReference type="InterPro" id="IPR002403">
    <property type="entry name" value="Cyt_P450_E_grp-IV"/>
</dbReference>
<evidence type="ECO:0000256" key="8">
    <source>
        <dbReference type="ARBA" id="ARBA00023033"/>
    </source>
</evidence>
<dbReference type="Proteomes" id="UP001428341">
    <property type="component" value="Unassembled WGS sequence"/>
</dbReference>
<evidence type="ECO:0000256" key="6">
    <source>
        <dbReference type="ARBA" id="ARBA00023004"/>
    </source>
</evidence>
<keyword evidence="10" id="KW-0804">Transcription</keyword>
<evidence type="ECO:0000256" key="12">
    <source>
        <dbReference type="PIRSR" id="PIRSR602403-1"/>
    </source>
</evidence>
<organism evidence="14 15">
    <name type="scientific">Citrus x changshan-huyou</name>
    <dbReference type="NCBI Taxonomy" id="2935761"/>
    <lineage>
        <taxon>Eukaryota</taxon>
        <taxon>Viridiplantae</taxon>
        <taxon>Streptophyta</taxon>
        <taxon>Embryophyta</taxon>
        <taxon>Tracheophyta</taxon>
        <taxon>Spermatophyta</taxon>
        <taxon>Magnoliopsida</taxon>
        <taxon>eudicotyledons</taxon>
        <taxon>Gunneridae</taxon>
        <taxon>Pentapetalae</taxon>
        <taxon>rosids</taxon>
        <taxon>malvids</taxon>
        <taxon>Sapindales</taxon>
        <taxon>Rutaceae</taxon>
        <taxon>Aurantioideae</taxon>
        <taxon>Citrus</taxon>
    </lineage>
</organism>
<dbReference type="SUPFAM" id="SSF101936">
    <property type="entry name" value="DNA-binding pseudobarrel domain"/>
    <property type="match status" value="2"/>
</dbReference>
<keyword evidence="7" id="KW-0805">Transcription regulation</keyword>
<feature type="domain" description="TF-B3" evidence="13">
    <location>
        <begin position="18"/>
        <end position="111"/>
    </location>
</feature>
<dbReference type="Pfam" id="PF02362">
    <property type="entry name" value="B3"/>
    <property type="match status" value="2"/>
</dbReference>
<evidence type="ECO:0000256" key="5">
    <source>
        <dbReference type="ARBA" id="ARBA00023002"/>
    </source>
</evidence>
<evidence type="ECO:0000313" key="15">
    <source>
        <dbReference type="Proteomes" id="UP001428341"/>
    </source>
</evidence>
<comment type="cofactor">
    <cofactor evidence="12">
        <name>heme</name>
        <dbReference type="ChEBI" id="CHEBI:30413"/>
    </cofactor>
</comment>
<evidence type="ECO:0000256" key="10">
    <source>
        <dbReference type="ARBA" id="ARBA00023163"/>
    </source>
</evidence>
<dbReference type="GO" id="GO:0003677">
    <property type="term" value="F:DNA binding"/>
    <property type="evidence" value="ECO:0007669"/>
    <property type="project" value="UniProtKB-KW"/>
</dbReference>
<keyword evidence="8" id="KW-0503">Monooxygenase</keyword>
<dbReference type="GO" id="GO:0016705">
    <property type="term" value="F:oxidoreductase activity, acting on paired donors, with incorporation or reduction of molecular oxygen"/>
    <property type="evidence" value="ECO:0007669"/>
    <property type="project" value="InterPro"/>
</dbReference>
<keyword evidence="9" id="KW-0238">DNA-binding</keyword>
<dbReference type="PRINTS" id="PR00465">
    <property type="entry name" value="EP450IV"/>
</dbReference>
<keyword evidence="15" id="KW-1185">Reference proteome</keyword>